<protein>
    <submittedName>
        <fullName evidence="1">Putative transcriptional regulator</fullName>
    </submittedName>
</protein>
<evidence type="ECO:0000313" key="1">
    <source>
        <dbReference type="EMBL" id="DAD75644.1"/>
    </source>
</evidence>
<dbReference type="Gene3D" id="1.10.238.160">
    <property type="match status" value="1"/>
</dbReference>
<dbReference type="InterPro" id="IPR010260">
    <property type="entry name" value="AlpA"/>
</dbReference>
<accession>A0A8S5M089</accession>
<organism evidence="1">
    <name type="scientific">Podoviridae sp. ctzeq1</name>
    <dbReference type="NCBI Taxonomy" id="2826597"/>
    <lineage>
        <taxon>Viruses</taxon>
        <taxon>Duplodnaviria</taxon>
        <taxon>Heunggongvirae</taxon>
        <taxon>Uroviricota</taxon>
        <taxon>Caudoviricetes</taxon>
    </lineage>
</organism>
<reference evidence="1" key="1">
    <citation type="journal article" date="2021" name="Proc. Natl. Acad. Sci. U.S.A.">
        <title>A Catalog of Tens of Thousands of Viruses from Human Metagenomes Reveals Hidden Associations with Chronic Diseases.</title>
        <authorList>
            <person name="Tisza M.J."/>
            <person name="Buck C.B."/>
        </authorList>
    </citation>
    <scope>NUCLEOTIDE SEQUENCE</scope>
    <source>
        <strain evidence="1">Ctzeq1</strain>
    </source>
</reference>
<dbReference type="Pfam" id="PF05930">
    <property type="entry name" value="Phage_AlpA"/>
    <property type="match status" value="1"/>
</dbReference>
<proteinExistence type="predicted"/>
<name>A0A8S5M089_9CAUD</name>
<dbReference type="EMBL" id="BK014787">
    <property type="protein sequence ID" value="DAD75644.1"/>
    <property type="molecule type" value="Genomic_DNA"/>
</dbReference>
<sequence>MINLDRSKGRFFIGVNMTEELLRLKNTARILDISRSTLLRRMKDDKDFPEPIKIGRFLYWKSTDIQRYIDCKQAQMAN</sequence>